<keyword evidence="1 2" id="KW-0808">Transferase</keyword>
<organism evidence="2 3">
    <name type="scientific">Vigna unguiculata</name>
    <name type="common">Cowpea</name>
    <dbReference type="NCBI Taxonomy" id="3917"/>
    <lineage>
        <taxon>Eukaryota</taxon>
        <taxon>Viridiplantae</taxon>
        <taxon>Streptophyta</taxon>
        <taxon>Embryophyta</taxon>
        <taxon>Tracheophyta</taxon>
        <taxon>Spermatophyta</taxon>
        <taxon>Magnoliopsida</taxon>
        <taxon>eudicotyledons</taxon>
        <taxon>Gunneridae</taxon>
        <taxon>Pentapetalae</taxon>
        <taxon>rosids</taxon>
        <taxon>fabids</taxon>
        <taxon>Fabales</taxon>
        <taxon>Fabaceae</taxon>
        <taxon>Papilionoideae</taxon>
        <taxon>50 kb inversion clade</taxon>
        <taxon>NPAAA clade</taxon>
        <taxon>indigoferoid/millettioid clade</taxon>
        <taxon>Phaseoleae</taxon>
        <taxon>Vigna</taxon>
    </lineage>
</organism>
<reference evidence="2 3" key="1">
    <citation type="submission" date="2019-04" db="EMBL/GenBank/DDBJ databases">
        <title>An improved genome assembly and genetic linkage map for asparagus bean, Vigna unguiculata ssp. sesquipedialis.</title>
        <authorList>
            <person name="Xia Q."/>
            <person name="Zhang R."/>
            <person name="Dong Y."/>
        </authorList>
    </citation>
    <scope>NUCLEOTIDE SEQUENCE [LARGE SCALE GENOMIC DNA]</scope>
    <source>
        <tissue evidence="2">Leaf</tissue>
    </source>
</reference>
<gene>
    <name evidence="2" type="ORF">DEO72_LG6g3284</name>
</gene>
<accession>A0A4D6MAW0</accession>
<protein>
    <submittedName>
        <fullName evidence="2">Shikimate O-hydroxycinnamoyltransferase</fullName>
    </submittedName>
</protein>
<dbReference type="EMBL" id="CP039350">
    <property type="protein sequence ID" value="QCD98562.1"/>
    <property type="molecule type" value="Genomic_DNA"/>
</dbReference>
<dbReference type="InterPro" id="IPR051283">
    <property type="entry name" value="Sec_Metabolite_Acyltrans"/>
</dbReference>
<dbReference type="Proteomes" id="UP000501690">
    <property type="component" value="Linkage Group LG6"/>
</dbReference>
<dbReference type="PANTHER" id="PTHR31896:SF35">
    <property type="entry name" value="HXXXD-TYPE ACYL-TRANSFERASE FAMILY PROTEIN"/>
    <property type="match status" value="1"/>
</dbReference>
<dbReference type="InterPro" id="IPR023213">
    <property type="entry name" value="CAT-like_dom_sf"/>
</dbReference>
<name>A0A4D6MAW0_VIGUN</name>
<evidence type="ECO:0000313" key="3">
    <source>
        <dbReference type="Proteomes" id="UP000501690"/>
    </source>
</evidence>
<evidence type="ECO:0000313" key="2">
    <source>
        <dbReference type="EMBL" id="QCD98562.1"/>
    </source>
</evidence>
<proteinExistence type="predicted"/>
<sequence>MPSSSSSSSSSSHDAITVLSKCTVVPHQNSTLGDLKLSISDLNMLLSHYIQKGCLFTTPSLPSHALIPHIINALSRTLSLFPPFAGRLKTDHHGYVYIACNDAGVDFIHATADHISVTDLLSPSDVHPTVMHLFPFHHKISYTAHSSPIMAFQVTELADGVFIGCAVCHAVTDGASFWNFFNTFAAISRGETSCLSRLPDFRRDSILTSKIVLRLPKVEIKVTFNVDAPFRERIFSFSRESIQKLKAAVNNGGKICWLENVEKNVELMGKLSHDTQVKTTEISSFQSLCALMWRSVTKARDLEETKVTTFRMAVNVRNRMEPKLGDHYFGNAIQSIATCAAAGDVVSSELGWCAEQLNKSVKAFDSATVCRNVENWEREPKCFELGNHDGATLQMGSSPRFPMYDNDFGWGRPLAVRSGGANKFDGKMSAFPGRSGGGSVDLEVVLAPHTMDKLHSDPEFMCYVSVVPHKNSTLGDLKLSISDLNMLLCHYIQKGCLFTTPSLPSQPLIPHLTKALSHTLSLFPPFAGRLKTDVDGYVYITCNDAGVDFIHATATDVSVADLLSSSDVHPIVKHLFPFHHKISYTAHSSPIMAFQVTELADGVFIGCAVCHAVTDGASFWNFFNTFAANSRGETACLSRLPDFRRDSILTSKVVLQLPKEIKATFNVEAPFREKIFSFSRESVQKLKALVNKPPIMFTPESVDVADEMMAKLNTDTQLKTAKEGARVETTEISSFQSLCALMWKCVTRARNMKKSKVTSFRTAANIRQRMKPKLADFYFGNALQSITTCATVGDVVLKDLQWCAEQLSRSVKAFDSATVQRNVENWEREPKCYELGNHDGATVQMGSSPRFPMYDNDFGWGRPITVRSGGANKFDGKMSAFPGRNGGGSVDVEVVLAPETMAQLESDPEFLLYVSSQCVGTQMCSSDSALCEEVTVLSKCSIVPHQNSTLGDLKLSISDLNMFLAHYIQKGCLFTTPSLPSHTLIPHLTNALSRTLSIFPPLAGRFKTHADGHVYIACNDAGVDFIHATANNLSVTDLLSPSDVHPAFKKFFPFHHKISYTAHSSPIMAIQVTELTDGIFIGCAVCHAVTDGSSFWNFFNIFSAVSREGLISPSRLPEFHRESILMSKVVLRMPQELKVTFDVDAPFRERIFSFSRESIQKLKGSVNKSRKMFGAGKEVVDVELMAKLSNDTELKKVTEGETTEISSFQALCALMWRCVTRARNLEKGKTTTLRMAVNVRQRSEPKLGDCYFGNAIQSIVTVAAVGDVVSMDLGWCAEQVHKSVKAFSSDTVRRNVENWEREPKCFELGNHDGATVQMGSSPRFPMYDNDFGWGRPLAMRSGGANKFDGKLSAFPGRYGGGSTDLEVVLAPDTMARLESDPEFMIYLCGE</sequence>
<dbReference type="Pfam" id="PF02458">
    <property type="entry name" value="Transferase"/>
    <property type="match status" value="3"/>
</dbReference>
<keyword evidence="3" id="KW-1185">Reference proteome</keyword>
<dbReference type="PANTHER" id="PTHR31896">
    <property type="entry name" value="FAMILY REGULATORY PROTEIN, PUTATIVE (AFU_ORTHOLOGUE AFUA_3G14730)-RELATED"/>
    <property type="match status" value="1"/>
</dbReference>
<dbReference type="Gene3D" id="3.30.559.10">
    <property type="entry name" value="Chloramphenicol acetyltransferase-like domain"/>
    <property type="match status" value="6"/>
</dbReference>
<dbReference type="GO" id="GO:0016740">
    <property type="term" value="F:transferase activity"/>
    <property type="evidence" value="ECO:0007669"/>
    <property type="project" value="UniProtKB-KW"/>
</dbReference>
<evidence type="ECO:0000256" key="1">
    <source>
        <dbReference type="ARBA" id="ARBA00022679"/>
    </source>
</evidence>